<keyword evidence="4" id="KW-1185">Reference proteome</keyword>
<accession>A0AAD7ZYC8</accession>
<dbReference type="Pfam" id="PF07890">
    <property type="entry name" value="Rrp15p"/>
    <property type="match status" value="1"/>
</dbReference>
<evidence type="ECO:0000313" key="3">
    <source>
        <dbReference type="EMBL" id="KAJ9589099.1"/>
    </source>
</evidence>
<sequence length="199" mass="22801">MENVLENGNTGEEEISGSNAGWADAIAKVLQSKKSKKSKSIVLSRAKKINDVPIKVKEESQGFNVIEHSNLQNSRKKIKELQSKFRMKPTILDRERERRLNRIATKGVVQLFNAVRKQQKNLQSELEDAGGSERKREKVMKSLDKRSFLNVLMGTARSEPVDNPVKSEPEETSTWRVLRDDFMMESSRLKDWDKTDNPT</sequence>
<dbReference type="InterPro" id="IPR012459">
    <property type="entry name" value="Rrp15"/>
</dbReference>
<dbReference type="GO" id="GO:0000470">
    <property type="term" value="P:maturation of LSU-rRNA"/>
    <property type="evidence" value="ECO:0007669"/>
    <property type="project" value="TreeGrafter"/>
</dbReference>
<comment type="caution">
    <text evidence="3">The sequence shown here is derived from an EMBL/GenBank/DDBJ whole genome shotgun (WGS) entry which is preliminary data.</text>
</comment>
<proteinExistence type="inferred from homology"/>
<protein>
    <recommendedName>
        <fullName evidence="2">RRP15-like protein</fullName>
    </recommendedName>
</protein>
<evidence type="ECO:0000256" key="1">
    <source>
        <dbReference type="ARBA" id="ARBA00007462"/>
    </source>
</evidence>
<dbReference type="PANTHER" id="PTHR13245">
    <property type="entry name" value="RRP15-LIKE PROTEIN"/>
    <property type="match status" value="1"/>
</dbReference>
<dbReference type="EMBL" id="JASPKZ010005279">
    <property type="protein sequence ID" value="KAJ9589099.1"/>
    <property type="molecule type" value="Genomic_DNA"/>
</dbReference>
<dbReference type="GO" id="GO:0000460">
    <property type="term" value="P:maturation of 5.8S rRNA"/>
    <property type="evidence" value="ECO:0007669"/>
    <property type="project" value="TreeGrafter"/>
</dbReference>
<evidence type="ECO:0000256" key="2">
    <source>
        <dbReference type="ARBA" id="ARBA00017475"/>
    </source>
</evidence>
<gene>
    <name evidence="3" type="ORF">L9F63_017603</name>
</gene>
<name>A0AAD7ZYC8_DIPPU</name>
<comment type="similarity">
    <text evidence="1">Belongs to the RRP15 family.</text>
</comment>
<reference evidence="3" key="2">
    <citation type="submission" date="2023-05" db="EMBL/GenBank/DDBJ databases">
        <authorList>
            <person name="Fouks B."/>
        </authorList>
    </citation>
    <scope>NUCLEOTIDE SEQUENCE</scope>
    <source>
        <strain evidence="3">Stay&amp;Tobe</strain>
        <tissue evidence="3">Testes</tissue>
    </source>
</reference>
<dbReference type="AlphaFoldDB" id="A0AAD7ZYC8"/>
<dbReference type="PANTHER" id="PTHR13245:SF14">
    <property type="entry name" value="RRP15-LIKE PROTEIN"/>
    <property type="match status" value="1"/>
</dbReference>
<organism evidence="3 4">
    <name type="scientific">Diploptera punctata</name>
    <name type="common">Pacific beetle cockroach</name>
    <dbReference type="NCBI Taxonomy" id="6984"/>
    <lineage>
        <taxon>Eukaryota</taxon>
        <taxon>Metazoa</taxon>
        <taxon>Ecdysozoa</taxon>
        <taxon>Arthropoda</taxon>
        <taxon>Hexapoda</taxon>
        <taxon>Insecta</taxon>
        <taxon>Pterygota</taxon>
        <taxon>Neoptera</taxon>
        <taxon>Polyneoptera</taxon>
        <taxon>Dictyoptera</taxon>
        <taxon>Blattodea</taxon>
        <taxon>Blaberoidea</taxon>
        <taxon>Blaberidae</taxon>
        <taxon>Diplopterinae</taxon>
        <taxon>Diploptera</taxon>
    </lineage>
</organism>
<evidence type="ECO:0000313" key="4">
    <source>
        <dbReference type="Proteomes" id="UP001233999"/>
    </source>
</evidence>
<dbReference type="Proteomes" id="UP001233999">
    <property type="component" value="Unassembled WGS sequence"/>
</dbReference>
<reference evidence="3" key="1">
    <citation type="journal article" date="2023" name="IScience">
        <title>Live-bearing cockroach genome reveals convergent evolutionary mechanisms linked to viviparity in insects and beyond.</title>
        <authorList>
            <person name="Fouks B."/>
            <person name="Harrison M.C."/>
            <person name="Mikhailova A.A."/>
            <person name="Marchal E."/>
            <person name="English S."/>
            <person name="Carruthers M."/>
            <person name="Jennings E.C."/>
            <person name="Chiamaka E.L."/>
            <person name="Frigard R.A."/>
            <person name="Pippel M."/>
            <person name="Attardo G.M."/>
            <person name="Benoit J.B."/>
            <person name="Bornberg-Bauer E."/>
            <person name="Tobe S.S."/>
        </authorList>
    </citation>
    <scope>NUCLEOTIDE SEQUENCE</scope>
    <source>
        <strain evidence="3">Stay&amp;Tobe</strain>
    </source>
</reference>
<dbReference type="GO" id="GO:0030687">
    <property type="term" value="C:preribosome, large subunit precursor"/>
    <property type="evidence" value="ECO:0007669"/>
    <property type="project" value="TreeGrafter"/>
</dbReference>